<evidence type="ECO:0000256" key="1">
    <source>
        <dbReference type="ARBA" id="ARBA00007513"/>
    </source>
</evidence>
<proteinExistence type="inferred from homology"/>
<comment type="subunit">
    <text evidence="7">Oligomer of 24 subunits. There are two types of subunits: L (light) chain and H (heavy) chain. The major chain can be light or heavy, depending on the species and tissue type. The functional molecule forms a roughly spherical shell with a diameter of 12 nm and contains a central cavity into which the insoluble mineral iron core is deposited.</text>
</comment>
<dbReference type="OrthoDB" id="1736268at2759"/>
<dbReference type="Pfam" id="PF00210">
    <property type="entry name" value="Ferritin"/>
    <property type="match status" value="1"/>
</dbReference>
<dbReference type="InterPro" id="IPR008331">
    <property type="entry name" value="Ferritin_DPS_dom"/>
</dbReference>
<dbReference type="EC" id="1.16.3.1" evidence="10"/>
<accession>A0A5C7I3N0</accession>
<dbReference type="GO" id="GO:0008198">
    <property type="term" value="F:ferrous iron binding"/>
    <property type="evidence" value="ECO:0007669"/>
    <property type="project" value="TreeGrafter"/>
</dbReference>
<feature type="domain" description="Ferritin-like diiron" evidence="11">
    <location>
        <begin position="4"/>
        <end position="127"/>
    </location>
</feature>
<protein>
    <recommendedName>
        <fullName evidence="10">Ferritin</fullName>
        <ecNumber evidence="10">1.16.3.1</ecNumber>
    </recommendedName>
</protein>
<dbReference type="EMBL" id="VAHF01000004">
    <property type="protein sequence ID" value="TXG63830.1"/>
    <property type="molecule type" value="Genomic_DNA"/>
</dbReference>
<keyword evidence="10" id="KW-0560">Oxidoreductase</keyword>
<comment type="caution">
    <text evidence="12">The sequence shown here is derived from an EMBL/GenBank/DDBJ whole genome shotgun (WGS) entry which is preliminary data.</text>
</comment>
<reference evidence="13" key="1">
    <citation type="journal article" date="2019" name="Gigascience">
        <title>De novo genome assembly of the endangered Acer yangbiense, a plant species with extremely small populations endemic to Yunnan Province, China.</title>
        <authorList>
            <person name="Yang J."/>
            <person name="Wariss H.M."/>
            <person name="Tao L."/>
            <person name="Zhang R."/>
            <person name="Yun Q."/>
            <person name="Hollingsworth P."/>
            <person name="Dao Z."/>
            <person name="Luo G."/>
            <person name="Guo H."/>
            <person name="Ma Y."/>
            <person name="Sun W."/>
        </authorList>
    </citation>
    <scope>NUCLEOTIDE SEQUENCE [LARGE SCALE GENOMIC DNA]</scope>
    <source>
        <strain evidence="13">cv. Malutang</strain>
    </source>
</reference>
<keyword evidence="4" id="KW-0809">Transit peptide</keyword>
<evidence type="ECO:0000256" key="7">
    <source>
        <dbReference type="ARBA" id="ARBA00026060"/>
    </source>
</evidence>
<organism evidence="12 13">
    <name type="scientific">Acer yangbiense</name>
    <dbReference type="NCBI Taxonomy" id="1000413"/>
    <lineage>
        <taxon>Eukaryota</taxon>
        <taxon>Viridiplantae</taxon>
        <taxon>Streptophyta</taxon>
        <taxon>Embryophyta</taxon>
        <taxon>Tracheophyta</taxon>
        <taxon>Spermatophyta</taxon>
        <taxon>Magnoliopsida</taxon>
        <taxon>eudicotyledons</taxon>
        <taxon>Gunneridae</taxon>
        <taxon>Pentapetalae</taxon>
        <taxon>rosids</taxon>
        <taxon>malvids</taxon>
        <taxon>Sapindales</taxon>
        <taxon>Sapindaceae</taxon>
        <taxon>Hippocastanoideae</taxon>
        <taxon>Acereae</taxon>
        <taxon>Acer</taxon>
    </lineage>
</organism>
<dbReference type="Gene3D" id="1.20.1260.10">
    <property type="match status" value="1"/>
</dbReference>
<evidence type="ECO:0000256" key="10">
    <source>
        <dbReference type="RuleBase" id="RU361145"/>
    </source>
</evidence>
<dbReference type="InterPro" id="IPR012347">
    <property type="entry name" value="Ferritin-like"/>
</dbReference>
<evidence type="ECO:0000256" key="8">
    <source>
        <dbReference type="ARBA" id="ARBA00047990"/>
    </source>
</evidence>
<gene>
    <name evidence="12" type="ORF">EZV62_010824</name>
</gene>
<dbReference type="GO" id="GO:0008199">
    <property type="term" value="F:ferric iron binding"/>
    <property type="evidence" value="ECO:0007669"/>
    <property type="project" value="InterPro"/>
</dbReference>
<dbReference type="AlphaFoldDB" id="A0A5C7I3N0"/>
<evidence type="ECO:0000256" key="9">
    <source>
        <dbReference type="PIRSR" id="PIRSR601519-1"/>
    </source>
</evidence>
<keyword evidence="2 10" id="KW-0409">Iron storage</keyword>
<evidence type="ECO:0000256" key="3">
    <source>
        <dbReference type="ARBA" id="ARBA00022723"/>
    </source>
</evidence>
<evidence type="ECO:0000256" key="6">
    <source>
        <dbReference type="ARBA" id="ARBA00025111"/>
    </source>
</evidence>
<dbReference type="InterPro" id="IPR009040">
    <property type="entry name" value="Ferritin-like_diiron"/>
</dbReference>
<comment type="function">
    <text evidence="10">Stores iron in a soluble, non-toxic, readily available form. Important for iron homeostasis. Iron is taken up in the ferrous form and deposited as ferric hydroxides after oxidation.</text>
</comment>
<feature type="binding site" evidence="9">
    <location>
        <position position="56"/>
    </location>
    <ligand>
        <name>Fe cation</name>
        <dbReference type="ChEBI" id="CHEBI:24875"/>
        <label>1</label>
    </ligand>
</feature>
<evidence type="ECO:0000259" key="11">
    <source>
        <dbReference type="PROSITE" id="PS50905"/>
    </source>
</evidence>
<dbReference type="SUPFAM" id="SSF47240">
    <property type="entry name" value="Ferritin-like"/>
    <property type="match status" value="1"/>
</dbReference>
<keyword evidence="13" id="KW-1185">Reference proteome</keyword>
<comment type="similarity">
    <text evidence="1 10">Belongs to the ferritin family.</text>
</comment>
<dbReference type="GO" id="GO:0006879">
    <property type="term" value="P:intracellular iron ion homeostasis"/>
    <property type="evidence" value="ECO:0007669"/>
    <property type="project" value="UniProtKB-KW"/>
</dbReference>
<dbReference type="PROSITE" id="PS50905">
    <property type="entry name" value="FERRITIN_LIKE"/>
    <property type="match status" value="1"/>
</dbReference>
<evidence type="ECO:0000313" key="12">
    <source>
        <dbReference type="EMBL" id="TXG63830.1"/>
    </source>
</evidence>
<dbReference type="InterPro" id="IPR001519">
    <property type="entry name" value="Ferritin"/>
</dbReference>
<keyword evidence="3 9" id="KW-0479">Metal-binding</keyword>
<keyword evidence="5 9" id="KW-0408">Iron</keyword>
<evidence type="ECO:0000256" key="2">
    <source>
        <dbReference type="ARBA" id="ARBA00022434"/>
    </source>
</evidence>
<name>A0A5C7I3N0_9ROSI</name>
<comment type="function">
    <text evidence="6">Stores iron in a soluble, non-toxic, readily available form. Important for iron homeostasis. Has ferroxidase activity. Iron is taken up in the ferrous form and deposited as ferric hydroxides after oxidation.</text>
</comment>
<sequence>MQKNRKTQVLFPLQFLQNCVEYNVSYVYHALFTYFDRDNVALKGLAKFFKESSLEEREHAEKLMEYQNKRGRKVKICGCGLETVDHALFWCDEVLKVSIEVFEVFCGVNWAMWNGILLFILTNLKRP</sequence>
<evidence type="ECO:0000313" key="13">
    <source>
        <dbReference type="Proteomes" id="UP000323000"/>
    </source>
</evidence>
<feature type="binding site" evidence="9">
    <location>
        <position position="21"/>
    </location>
    <ligand>
        <name>Fe cation</name>
        <dbReference type="ChEBI" id="CHEBI:24875"/>
        <label>1</label>
    </ligand>
</feature>
<dbReference type="Proteomes" id="UP000323000">
    <property type="component" value="Chromosome 4"/>
</dbReference>
<comment type="catalytic activity">
    <reaction evidence="8 10">
        <text>4 Fe(2+) + O2 + 4 H(+) = 4 Fe(3+) + 2 H2O</text>
        <dbReference type="Rhea" id="RHEA:11148"/>
        <dbReference type="ChEBI" id="CHEBI:15377"/>
        <dbReference type="ChEBI" id="CHEBI:15378"/>
        <dbReference type="ChEBI" id="CHEBI:15379"/>
        <dbReference type="ChEBI" id="CHEBI:29033"/>
        <dbReference type="ChEBI" id="CHEBI:29034"/>
        <dbReference type="EC" id="1.16.3.1"/>
    </reaction>
</comment>
<dbReference type="PANTHER" id="PTHR11431">
    <property type="entry name" value="FERRITIN"/>
    <property type="match status" value="1"/>
</dbReference>
<evidence type="ECO:0000256" key="5">
    <source>
        <dbReference type="ARBA" id="ARBA00023004"/>
    </source>
</evidence>
<dbReference type="GO" id="GO:0004322">
    <property type="term" value="F:ferroxidase activity"/>
    <property type="evidence" value="ECO:0007669"/>
    <property type="project" value="UniProtKB-EC"/>
</dbReference>
<dbReference type="InterPro" id="IPR009078">
    <property type="entry name" value="Ferritin-like_SF"/>
</dbReference>
<dbReference type="GO" id="GO:0006826">
    <property type="term" value="P:iron ion transport"/>
    <property type="evidence" value="ECO:0007669"/>
    <property type="project" value="InterPro"/>
</dbReference>
<dbReference type="PANTHER" id="PTHR11431:SF75">
    <property type="entry name" value="FERRITIN"/>
    <property type="match status" value="1"/>
</dbReference>
<evidence type="ECO:0000256" key="4">
    <source>
        <dbReference type="ARBA" id="ARBA00022946"/>
    </source>
</evidence>
<dbReference type="GO" id="GO:0005737">
    <property type="term" value="C:cytoplasm"/>
    <property type="evidence" value="ECO:0007669"/>
    <property type="project" value="TreeGrafter"/>
</dbReference>
<feature type="binding site" evidence="9">
    <location>
        <position position="59"/>
    </location>
    <ligand>
        <name>Fe cation</name>
        <dbReference type="ChEBI" id="CHEBI:24875"/>
        <label>1</label>
    </ligand>
</feature>